<dbReference type="EMBL" id="OCZC01000058">
    <property type="protein sequence ID" value="SOO23925.1"/>
    <property type="molecule type" value="Genomic_DNA"/>
</dbReference>
<dbReference type="Pfam" id="PF26207">
    <property type="entry name" value="Phage_phiTE_015"/>
    <property type="match status" value="1"/>
</dbReference>
<name>A0A7Z7NHA0_XANCH</name>
<dbReference type="InterPro" id="IPR058601">
    <property type="entry name" value="Phage_phiTE_015-like"/>
</dbReference>
<dbReference type="AlphaFoldDB" id="A0A7Z7NHA0"/>
<evidence type="ECO:0000313" key="2">
    <source>
        <dbReference type="EMBL" id="SOO23925.1"/>
    </source>
</evidence>
<protein>
    <submittedName>
        <fullName evidence="2">Uncharacterized protein</fullName>
    </submittedName>
</protein>
<organism evidence="2 3">
    <name type="scientific">Xanthomonas campestris pv. phaseoli</name>
    <dbReference type="NCBI Taxonomy" id="317013"/>
    <lineage>
        <taxon>Bacteria</taxon>
        <taxon>Pseudomonadati</taxon>
        <taxon>Pseudomonadota</taxon>
        <taxon>Gammaproteobacteria</taxon>
        <taxon>Lysobacterales</taxon>
        <taxon>Lysobacteraceae</taxon>
        <taxon>Xanthomonas</taxon>
    </lineage>
</organism>
<reference evidence="2 3" key="1">
    <citation type="submission" date="2017-10" db="EMBL/GenBank/DDBJ databases">
        <authorList>
            <person name="Regsiter A."/>
            <person name="William W."/>
        </authorList>
    </citation>
    <scope>NUCLEOTIDE SEQUENCE [LARGE SCALE GENOMIC DNA]</scope>
    <source>
        <strain evidence="2 3">CFBP6991</strain>
    </source>
</reference>
<gene>
    <name evidence="2" type="ORF">XFF6991_310095</name>
</gene>
<proteinExistence type="predicted"/>
<evidence type="ECO:0000313" key="3">
    <source>
        <dbReference type="Proteomes" id="UP000234345"/>
    </source>
</evidence>
<evidence type="ECO:0000256" key="1">
    <source>
        <dbReference type="SAM" id="MobiDB-lite"/>
    </source>
</evidence>
<accession>A0A7Z7NHA0</accession>
<feature type="region of interest" description="Disordered" evidence="1">
    <location>
        <begin position="1"/>
        <end position="34"/>
    </location>
</feature>
<comment type="caution">
    <text evidence="2">The sequence shown here is derived from an EMBL/GenBank/DDBJ whole genome shotgun (WGS) entry which is preliminary data.</text>
</comment>
<feature type="compositionally biased region" description="Basic and acidic residues" evidence="1">
    <location>
        <begin position="1"/>
        <end position="12"/>
    </location>
</feature>
<sequence length="116" mass="13182">MPRTNDMEREMNEQSGNSEQLPPDAGSGGDARAQFEEWAHDNAFATNRDDNGVYLSEDTYGAWLAWQHLAARQPVDLSKFRDAVMHAYGLATDTRFERQLGKLLDLIDTPRQQKVK</sequence>
<dbReference type="Proteomes" id="UP000234345">
    <property type="component" value="Unassembled WGS sequence"/>
</dbReference>